<dbReference type="AlphaFoldDB" id="A0AAD7CEK4"/>
<dbReference type="EMBL" id="JARKIF010000002">
    <property type="protein sequence ID" value="KAJ7646823.1"/>
    <property type="molecule type" value="Genomic_DNA"/>
</dbReference>
<evidence type="ECO:0000313" key="1">
    <source>
        <dbReference type="EMBL" id="KAJ7646823.1"/>
    </source>
</evidence>
<gene>
    <name evidence="1" type="ORF">FB45DRAFT_891520</name>
</gene>
<sequence>MSSLQSIWITSSSASWSTVAPSKSTAAPFRIFDSDSLPGERHRCLLSGSVYLRPIPPRFSPPLPRKTGLNDRVSTMCWGLVDSGGCDATYCYTSFRSWAHNLQVTSRLPVASGGTPDGRRWPRRYRRLQAPLSAFATASAPTDLLLFPVPGG</sequence>
<accession>A0AAD7CEK4</accession>
<protein>
    <submittedName>
        <fullName evidence="1">Uncharacterized protein</fullName>
    </submittedName>
</protein>
<reference evidence="1" key="1">
    <citation type="submission" date="2023-03" db="EMBL/GenBank/DDBJ databases">
        <title>Massive genome expansion in bonnet fungi (Mycena s.s.) driven by repeated elements and novel gene families across ecological guilds.</title>
        <authorList>
            <consortium name="Lawrence Berkeley National Laboratory"/>
            <person name="Harder C.B."/>
            <person name="Miyauchi S."/>
            <person name="Viragh M."/>
            <person name="Kuo A."/>
            <person name="Thoen E."/>
            <person name="Andreopoulos B."/>
            <person name="Lu D."/>
            <person name="Skrede I."/>
            <person name="Drula E."/>
            <person name="Henrissat B."/>
            <person name="Morin E."/>
            <person name="Kohler A."/>
            <person name="Barry K."/>
            <person name="LaButti K."/>
            <person name="Morin E."/>
            <person name="Salamov A."/>
            <person name="Lipzen A."/>
            <person name="Mereny Z."/>
            <person name="Hegedus B."/>
            <person name="Baldrian P."/>
            <person name="Stursova M."/>
            <person name="Weitz H."/>
            <person name="Taylor A."/>
            <person name="Grigoriev I.V."/>
            <person name="Nagy L.G."/>
            <person name="Martin F."/>
            <person name="Kauserud H."/>
        </authorList>
    </citation>
    <scope>NUCLEOTIDE SEQUENCE</scope>
    <source>
        <strain evidence="1">9284</strain>
    </source>
</reference>
<organism evidence="1 2">
    <name type="scientific">Roridomyces roridus</name>
    <dbReference type="NCBI Taxonomy" id="1738132"/>
    <lineage>
        <taxon>Eukaryota</taxon>
        <taxon>Fungi</taxon>
        <taxon>Dikarya</taxon>
        <taxon>Basidiomycota</taxon>
        <taxon>Agaricomycotina</taxon>
        <taxon>Agaricomycetes</taxon>
        <taxon>Agaricomycetidae</taxon>
        <taxon>Agaricales</taxon>
        <taxon>Marasmiineae</taxon>
        <taxon>Mycenaceae</taxon>
        <taxon>Roridomyces</taxon>
    </lineage>
</organism>
<evidence type="ECO:0000313" key="2">
    <source>
        <dbReference type="Proteomes" id="UP001221142"/>
    </source>
</evidence>
<dbReference type="Proteomes" id="UP001221142">
    <property type="component" value="Unassembled WGS sequence"/>
</dbReference>
<name>A0AAD7CEK4_9AGAR</name>
<keyword evidence="2" id="KW-1185">Reference proteome</keyword>
<comment type="caution">
    <text evidence="1">The sequence shown here is derived from an EMBL/GenBank/DDBJ whole genome shotgun (WGS) entry which is preliminary data.</text>
</comment>
<proteinExistence type="predicted"/>